<evidence type="ECO:0000259" key="11">
    <source>
        <dbReference type="PROSITE" id="PS50885"/>
    </source>
</evidence>
<dbReference type="Pfam" id="PF02518">
    <property type="entry name" value="HATPase_c"/>
    <property type="match status" value="1"/>
</dbReference>
<feature type="domain" description="Histidine kinase" evidence="8">
    <location>
        <begin position="521"/>
        <end position="767"/>
    </location>
</feature>
<keyword evidence="13" id="KW-1185">Reference proteome</keyword>
<dbReference type="InterPro" id="IPR036890">
    <property type="entry name" value="HATPase_C_sf"/>
</dbReference>
<keyword evidence="5" id="KW-0808">Transferase</keyword>
<evidence type="ECO:0000256" key="7">
    <source>
        <dbReference type="SAM" id="Phobius"/>
    </source>
</evidence>
<dbReference type="PANTHER" id="PTHR43304">
    <property type="entry name" value="PHYTOCHROME-LIKE PROTEIN CPH1"/>
    <property type="match status" value="1"/>
</dbReference>
<evidence type="ECO:0000259" key="8">
    <source>
        <dbReference type="PROSITE" id="PS50109"/>
    </source>
</evidence>
<dbReference type="CDD" id="cd00082">
    <property type="entry name" value="HisKA"/>
    <property type="match status" value="1"/>
</dbReference>
<dbReference type="Pfam" id="PF08447">
    <property type="entry name" value="PAS_3"/>
    <property type="match status" value="1"/>
</dbReference>
<dbReference type="InterPro" id="IPR036097">
    <property type="entry name" value="HisK_dim/P_sf"/>
</dbReference>
<gene>
    <name evidence="12" type="ORF">SAMN05421830_107113</name>
</gene>
<reference evidence="12 13" key="1">
    <citation type="submission" date="2016-10" db="EMBL/GenBank/DDBJ databases">
        <authorList>
            <person name="Varghese N."/>
            <person name="Submissions S."/>
        </authorList>
    </citation>
    <scope>NUCLEOTIDE SEQUENCE [LARGE SCALE GENOMIC DNA]</scope>
    <source>
        <strain evidence="12 13">DSM 1741</strain>
    </source>
</reference>
<dbReference type="Pfam" id="PF13426">
    <property type="entry name" value="PAS_9"/>
    <property type="match status" value="1"/>
</dbReference>
<keyword evidence="7" id="KW-1133">Transmembrane helix</keyword>
<dbReference type="SUPFAM" id="SSF47384">
    <property type="entry name" value="Homodimeric domain of signal transducing histidine kinase"/>
    <property type="match status" value="1"/>
</dbReference>
<feature type="domain" description="PAS" evidence="9">
    <location>
        <begin position="384"/>
        <end position="451"/>
    </location>
</feature>
<sequence>MNKSISQRMNQDILITFAVIAVLFVVLGSFMLVRWKDDNIHIVCRILDTLVAREQDNLANELFERRIRALDMRLAEISMVEEVLRVELYHARGLPLAAASRGAATQVSKPIDIEGWDHAQGYAFDHDFSALRFIRPIIAAGETIGWLRLDYDLSLLRKQTLSFLAYMFSILVMTLLCTQLLLRRRLRKSVVNPLQRLGASMREMNTETRTFNGPALKADEEIATLGQSFQELLERLNSSYRDLDEAHQALARSERRLSRAILASSDGIWEWSFDTGQAYFSPRWYEMLGYEDQELPMTFQTWKDLCHPEDFQQAYERIQVVVNSNGGKSYNSEFRMRTRDGEWRWILGRGDVIERDADGRPLLVSGTHTDVTERRLAEERLRQSEEKFSQLFRLSPDAIVLLNVESGRLVDVNDSFTSISGFSREEALGKTLLELGIYRNPGERDEIYRRLARDGFLRDFEFEALHKDGSTVVSAMTCQTLELDGVPHLLAVLRDMTQMKKLREVMIQSEKMRSVGGMAAGIAHEINNPLGIILQASHNLVRRTRPDFSKNTQVAETIGLDMELMARYMRARKLDLFITDIQEAATRAAGIIRRMLDFSRLAESGRSQCDLQTLIEHSLTLARNDYDLKKFYDFKKMDLRISVEEGLGKLACTETEIEQVFLNILRNAAQAMAEATPTVENPRLEIRARRIGNRVRIEIEDNGPGMSAEISRRIFEPFFTTKPPGQGTGLGLSVSYFIVTKGHGGTMEVESEPGLGTRFIIELPFKKQEQE</sequence>
<dbReference type="InterPro" id="IPR000014">
    <property type="entry name" value="PAS"/>
</dbReference>
<dbReference type="Gene3D" id="3.30.565.10">
    <property type="entry name" value="Histidine kinase-like ATPase, C-terminal domain"/>
    <property type="match status" value="1"/>
</dbReference>
<comment type="catalytic activity">
    <reaction evidence="1">
        <text>ATP + protein L-histidine = ADP + protein N-phospho-L-histidine.</text>
        <dbReference type="EC" id="2.7.13.3"/>
    </reaction>
</comment>
<dbReference type="InterPro" id="IPR004358">
    <property type="entry name" value="Sig_transdc_His_kin-like_C"/>
</dbReference>
<feature type="transmembrane region" description="Helical" evidence="7">
    <location>
        <begin position="12"/>
        <end position="33"/>
    </location>
</feature>
<dbReference type="InterPro" id="IPR001610">
    <property type="entry name" value="PAC"/>
</dbReference>
<dbReference type="InterPro" id="IPR000700">
    <property type="entry name" value="PAS-assoc_C"/>
</dbReference>
<feature type="domain" description="HAMP" evidence="11">
    <location>
        <begin position="188"/>
        <end position="241"/>
    </location>
</feature>
<dbReference type="GO" id="GO:0000155">
    <property type="term" value="F:phosphorelay sensor kinase activity"/>
    <property type="evidence" value="ECO:0007669"/>
    <property type="project" value="InterPro"/>
</dbReference>
<dbReference type="InterPro" id="IPR003660">
    <property type="entry name" value="HAMP_dom"/>
</dbReference>
<dbReference type="InterPro" id="IPR035965">
    <property type="entry name" value="PAS-like_dom_sf"/>
</dbReference>
<evidence type="ECO:0000256" key="3">
    <source>
        <dbReference type="ARBA" id="ARBA00012438"/>
    </source>
</evidence>
<dbReference type="SMART" id="SM00387">
    <property type="entry name" value="HATPase_c"/>
    <property type="match status" value="1"/>
</dbReference>
<feature type="domain" description="PAC" evidence="10">
    <location>
        <begin position="330"/>
        <end position="383"/>
    </location>
</feature>
<keyword evidence="7" id="KW-0472">Membrane</keyword>
<dbReference type="InterPro" id="IPR013655">
    <property type="entry name" value="PAS_fold_3"/>
</dbReference>
<dbReference type="SMART" id="SM00091">
    <property type="entry name" value="PAS"/>
    <property type="match status" value="2"/>
</dbReference>
<dbReference type="Gene3D" id="6.10.340.10">
    <property type="match status" value="1"/>
</dbReference>
<dbReference type="OrthoDB" id="5522918at2"/>
<evidence type="ECO:0000313" key="13">
    <source>
        <dbReference type="Proteomes" id="UP000199581"/>
    </source>
</evidence>
<evidence type="ECO:0000259" key="10">
    <source>
        <dbReference type="PROSITE" id="PS50113"/>
    </source>
</evidence>
<dbReference type="EC" id="2.7.13.3" evidence="3"/>
<dbReference type="SMART" id="SM00086">
    <property type="entry name" value="PAC"/>
    <property type="match status" value="2"/>
</dbReference>
<dbReference type="InterPro" id="IPR003594">
    <property type="entry name" value="HATPase_dom"/>
</dbReference>
<evidence type="ECO:0000313" key="12">
    <source>
        <dbReference type="EMBL" id="SFL84052.1"/>
    </source>
</evidence>
<dbReference type="RefSeq" id="WP_092192550.1">
    <property type="nucleotide sequence ID" value="NZ_FOTO01000007.1"/>
</dbReference>
<dbReference type="PRINTS" id="PR00344">
    <property type="entry name" value="BCTRLSENSOR"/>
</dbReference>
<dbReference type="PROSITE" id="PS50112">
    <property type="entry name" value="PAS"/>
    <property type="match status" value="2"/>
</dbReference>
<dbReference type="EMBL" id="FOTO01000007">
    <property type="protein sequence ID" value="SFL84052.1"/>
    <property type="molecule type" value="Genomic_DNA"/>
</dbReference>
<comment type="subcellular location">
    <subcellularLocation>
        <location evidence="2">Membrane</location>
    </subcellularLocation>
</comment>
<dbReference type="Gene3D" id="1.10.287.130">
    <property type="match status" value="1"/>
</dbReference>
<dbReference type="Gene3D" id="3.30.450.20">
    <property type="entry name" value="PAS domain"/>
    <property type="match status" value="2"/>
</dbReference>
<dbReference type="SUPFAM" id="SSF55874">
    <property type="entry name" value="ATPase domain of HSP90 chaperone/DNA topoisomerase II/histidine kinase"/>
    <property type="match status" value="1"/>
</dbReference>
<comment type="caution">
    <text evidence="12">The sequence shown here is derived from an EMBL/GenBank/DDBJ whole genome shotgun (WGS) entry which is preliminary data.</text>
</comment>
<dbReference type="PANTHER" id="PTHR43304:SF1">
    <property type="entry name" value="PAC DOMAIN-CONTAINING PROTEIN"/>
    <property type="match status" value="1"/>
</dbReference>
<dbReference type="InterPro" id="IPR003661">
    <property type="entry name" value="HisK_dim/P_dom"/>
</dbReference>
<evidence type="ECO:0000256" key="1">
    <source>
        <dbReference type="ARBA" id="ARBA00000085"/>
    </source>
</evidence>
<feature type="transmembrane region" description="Helical" evidence="7">
    <location>
        <begin position="163"/>
        <end position="182"/>
    </location>
</feature>
<feature type="domain" description="PAS" evidence="9">
    <location>
        <begin position="253"/>
        <end position="325"/>
    </location>
</feature>
<accession>A0A8G2C4C0</accession>
<keyword evidence="7" id="KW-0812">Transmembrane</keyword>
<dbReference type="PROSITE" id="PS50885">
    <property type="entry name" value="HAMP"/>
    <property type="match status" value="1"/>
</dbReference>
<feature type="domain" description="PAC" evidence="10">
    <location>
        <begin position="458"/>
        <end position="508"/>
    </location>
</feature>
<proteinExistence type="predicted"/>
<evidence type="ECO:0000256" key="4">
    <source>
        <dbReference type="ARBA" id="ARBA00022553"/>
    </source>
</evidence>
<dbReference type="PROSITE" id="PS50109">
    <property type="entry name" value="HIS_KIN"/>
    <property type="match status" value="1"/>
</dbReference>
<dbReference type="GO" id="GO:0016020">
    <property type="term" value="C:membrane"/>
    <property type="evidence" value="ECO:0007669"/>
    <property type="project" value="UniProtKB-SubCell"/>
</dbReference>
<dbReference type="InterPro" id="IPR052162">
    <property type="entry name" value="Sensor_kinase/Photoreceptor"/>
</dbReference>
<name>A0A8G2C4C0_DESNO</name>
<dbReference type="AlphaFoldDB" id="A0A8G2C4C0"/>
<organism evidence="12 13">
    <name type="scientific">Desulfomicrobium norvegicum (strain DSM 1741 / NCIMB 8310)</name>
    <name type="common">Desulfovibrio baculatus (strain Norway 4)</name>
    <name type="synonym">Desulfovibrio desulfuricans (strain Norway 4)</name>
    <dbReference type="NCBI Taxonomy" id="52561"/>
    <lineage>
        <taxon>Bacteria</taxon>
        <taxon>Pseudomonadati</taxon>
        <taxon>Thermodesulfobacteriota</taxon>
        <taxon>Desulfovibrionia</taxon>
        <taxon>Desulfovibrionales</taxon>
        <taxon>Desulfomicrobiaceae</taxon>
        <taxon>Desulfomicrobium</taxon>
    </lineage>
</organism>
<dbReference type="CDD" id="cd00130">
    <property type="entry name" value="PAS"/>
    <property type="match status" value="2"/>
</dbReference>
<evidence type="ECO:0000256" key="5">
    <source>
        <dbReference type="ARBA" id="ARBA00022679"/>
    </source>
</evidence>
<evidence type="ECO:0000256" key="6">
    <source>
        <dbReference type="ARBA" id="ARBA00022777"/>
    </source>
</evidence>
<dbReference type="Proteomes" id="UP000199581">
    <property type="component" value="Unassembled WGS sequence"/>
</dbReference>
<protein>
    <recommendedName>
        <fullName evidence="3">histidine kinase</fullName>
        <ecNumber evidence="3">2.7.13.3</ecNumber>
    </recommendedName>
</protein>
<evidence type="ECO:0000256" key="2">
    <source>
        <dbReference type="ARBA" id="ARBA00004370"/>
    </source>
</evidence>
<evidence type="ECO:0000259" key="9">
    <source>
        <dbReference type="PROSITE" id="PS50112"/>
    </source>
</evidence>
<dbReference type="NCBIfam" id="TIGR00229">
    <property type="entry name" value="sensory_box"/>
    <property type="match status" value="2"/>
</dbReference>
<dbReference type="SMART" id="SM00388">
    <property type="entry name" value="HisKA"/>
    <property type="match status" value="1"/>
</dbReference>
<dbReference type="InterPro" id="IPR005467">
    <property type="entry name" value="His_kinase_dom"/>
</dbReference>
<keyword evidence="6" id="KW-0418">Kinase</keyword>
<keyword evidence="4" id="KW-0597">Phosphoprotein</keyword>
<dbReference type="PROSITE" id="PS50113">
    <property type="entry name" value="PAC"/>
    <property type="match status" value="2"/>
</dbReference>
<dbReference type="SUPFAM" id="SSF55785">
    <property type="entry name" value="PYP-like sensor domain (PAS domain)"/>
    <property type="match status" value="2"/>
</dbReference>